<dbReference type="AlphaFoldDB" id="A0A6I4RUL3"/>
<dbReference type="PANTHER" id="PTHR43709:SF2">
    <property type="entry name" value="DUF453 DOMAIN PROTEIN (AFU_ORTHOLOGUE AFUA_6G00360)"/>
    <property type="match status" value="1"/>
</dbReference>
<dbReference type="Proteomes" id="UP000469081">
    <property type="component" value="Unassembled WGS sequence"/>
</dbReference>
<dbReference type="PANTHER" id="PTHR43709">
    <property type="entry name" value="ACONITATE ISOMERASE-RELATED"/>
    <property type="match status" value="1"/>
</dbReference>
<dbReference type="Gene3D" id="3.10.310.10">
    <property type="entry name" value="Diaminopimelate Epimerase, Chain A, domain 1"/>
    <property type="match status" value="2"/>
</dbReference>
<protein>
    <recommendedName>
        <fullName evidence="5">4-oxalomesaconate tautomerase</fullName>
    </recommendedName>
</protein>
<proteinExistence type="inferred from homology"/>
<dbReference type="SUPFAM" id="SSF54506">
    <property type="entry name" value="Diaminopimelate epimerase-like"/>
    <property type="match status" value="2"/>
</dbReference>
<reference evidence="3 4" key="1">
    <citation type="submission" date="2019-06" db="EMBL/GenBank/DDBJ databases">
        <title>Phylogeography and genetic diversity of Francisella tularensis subsp. holarctica in France (1947-2018).</title>
        <authorList>
            <person name="Kevin M."/>
            <person name="Madani N."/>
            <person name="Maurin M."/>
        </authorList>
    </citation>
    <scope>NUCLEOTIDE SEQUENCE [LARGE SCALE GENOMIC DNA]</scope>
    <source>
        <strain evidence="3 4">ATCC 15482</strain>
    </source>
</reference>
<gene>
    <name evidence="3" type="ORF">FNC33_02805</name>
</gene>
<evidence type="ECO:0008006" key="5">
    <source>
        <dbReference type="Google" id="ProtNLM"/>
    </source>
</evidence>
<evidence type="ECO:0000313" key="4">
    <source>
        <dbReference type="Proteomes" id="UP000469081"/>
    </source>
</evidence>
<sequence>MESFLKGSIYRGGTSKALLLNKEDLSNYQLNHIDDIVISIMGSPHKRQIDGIGNGDSLCSKVAIVSKSLDEGVDLEYFFMQVGVNDRFVDKTVNCGNIASSIAPFAVNSKIINIEDDLSSATFKVKNINTNVIFETKIYVKNGSYLPDGDMSIDGVNNTYSPIELNFFNPVGAKTGKLLPTGNVVDNIDGIDVSCIDVAVPMIIIDSTKFDKTGKEQKDLLDEDKELLRKIEKIRKKASYLMGLGDCSKKVIPKVCLISKPASKANSICSRYFTPFDCHSTHSVSGAMCLASSLFIEGSIACQVINNRIENDTGIINIEHPSGIIPISYQVDNNQDVRKINIIKMGFFRTARELVRGIFFYKL</sequence>
<dbReference type="GO" id="GO:0016853">
    <property type="term" value="F:isomerase activity"/>
    <property type="evidence" value="ECO:0007669"/>
    <property type="project" value="UniProtKB-KW"/>
</dbReference>
<dbReference type="EMBL" id="VJEZ01000003">
    <property type="protein sequence ID" value="MWZ39482.1"/>
    <property type="molecule type" value="Genomic_DNA"/>
</dbReference>
<accession>A0A6I4RUL3</accession>
<dbReference type="RefSeq" id="WP_003040444.1">
    <property type="nucleotide sequence ID" value="NZ_VJEZ01000003.1"/>
</dbReference>
<keyword evidence="2" id="KW-0413">Isomerase</keyword>
<comment type="similarity">
    <text evidence="1">Belongs to the PrpF family.</text>
</comment>
<evidence type="ECO:0000313" key="3">
    <source>
        <dbReference type="EMBL" id="MWZ39482.1"/>
    </source>
</evidence>
<name>A0A6I4RUL3_FRATU</name>
<dbReference type="Pfam" id="PF04303">
    <property type="entry name" value="PrpF"/>
    <property type="match status" value="1"/>
</dbReference>
<organism evidence="3 4">
    <name type="scientific">Francisella tularensis</name>
    <dbReference type="NCBI Taxonomy" id="263"/>
    <lineage>
        <taxon>Bacteria</taxon>
        <taxon>Pseudomonadati</taxon>
        <taxon>Pseudomonadota</taxon>
        <taxon>Gammaproteobacteria</taxon>
        <taxon>Thiotrichales</taxon>
        <taxon>Francisellaceae</taxon>
        <taxon>Francisella</taxon>
    </lineage>
</organism>
<evidence type="ECO:0000256" key="1">
    <source>
        <dbReference type="ARBA" id="ARBA00007673"/>
    </source>
</evidence>
<dbReference type="InterPro" id="IPR007400">
    <property type="entry name" value="PrpF-like"/>
</dbReference>
<evidence type="ECO:0000256" key="2">
    <source>
        <dbReference type="ARBA" id="ARBA00023235"/>
    </source>
</evidence>
<comment type="caution">
    <text evidence="3">The sequence shown here is derived from an EMBL/GenBank/DDBJ whole genome shotgun (WGS) entry which is preliminary data.</text>
</comment>